<feature type="region of interest" description="Disordered" evidence="1">
    <location>
        <begin position="667"/>
        <end position="688"/>
    </location>
</feature>
<name>A0ABR2L189_9EUKA</name>
<organism evidence="2 3">
    <name type="scientific">Tritrichomonas musculus</name>
    <dbReference type="NCBI Taxonomy" id="1915356"/>
    <lineage>
        <taxon>Eukaryota</taxon>
        <taxon>Metamonada</taxon>
        <taxon>Parabasalia</taxon>
        <taxon>Tritrichomonadida</taxon>
        <taxon>Tritrichomonadidae</taxon>
        <taxon>Tritrichomonas</taxon>
    </lineage>
</organism>
<dbReference type="InterPro" id="IPR032675">
    <property type="entry name" value="LRR_dom_sf"/>
</dbReference>
<dbReference type="InterPro" id="IPR051279">
    <property type="entry name" value="PP1-Reg/Actin-Interact_Protein"/>
</dbReference>
<reference evidence="2 3" key="1">
    <citation type="submission" date="2024-04" db="EMBL/GenBank/DDBJ databases">
        <title>Tritrichomonas musculus Genome.</title>
        <authorList>
            <person name="Alves-Ferreira E."/>
            <person name="Grigg M."/>
            <person name="Lorenzi H."/>
            <person name="Galac M."/>
        </authorList>
    </citation>
    <scope>NUCLEOTIDE SEQUENCE [LARGE SCALE GENOMIC DNA]</scope>
    <source>
        <strain evidence="2 3">EAF2021</strain>
    </source>
</reference>
<proteinExistence type="predicted"/>
<feature type="compositionally biased region" description="Polar residues" evidence="1">
    <location>
        <begin position="669"/>
        <end position="679"/>
    </location>
</feature>
<dbReference type="PANTHER" id="PTHR24112:SF64">
    <property type="entry name" value="CHROMOSOME UNDETERMINED SCAFFOLD_46, WHOLE GENOME SHOTGUN SEQUENCE"/>
    <property type="match status" value="1"/>
</dbReference>
<dbReference type="PANTHER" id="PTHR24112">
    <property type="entry name" value="LEUCINE-RICH REPEAT, ISOFORM F-RELATED"/>
    <property type="match status" value="1"/>
</dbReference>
<dbReference type="EMBL" id="JAPFFF010000002">
    <property type="protein sequence ID" value="KAK8897130.1"/>
    <property type="molecule type" value="Genomic_DNA"/>
</dbReference>
<dbReference type="Proteomes" id="UP001470230">
    <property type="component" value="Unassembled WGS sequence"/>
</dbReference>
<gene>
    <name evidence="2" type="ORF">M9Y10_015064</name>
</gene>
<accession>A0ABR2L189</accession>
<dbReference type="Gene3D" id="3.80.10.10">
    <property type="entry name" value="Ribonuclease Inhibitor"/>
    <property type="match status" value="1"/>
</dbReference>
<dbReference type="SUPFAM" id="SSF52047">
    <property type="entry name" value="RNI-like"/>
    <property type="match status" value="1"/>
</dbReference>
<comment type="caution">
    <text evidence="2">The sequence shown here is derived from an EMBL/GenBank/DDBJ whole genome shotgun (WGS) entry which is preliminary data.</text>
</comment>
<evidence type="ECO:0000256" key="1">
    <source>
        <dbReference type="SAM" id="MobiDB-lite"/>
    </source>
</evidence>
<evidence type="ECO:0000313" key="3">
    <source>
        <dbReference type="Proteomes" id="UP001470230"/>
    </source>
</evidence>
<sequence length="778" mass="89095">MEPLIDTNTLHQINETQDFSHEGIIVCRVVEKMDSKQKMNSRAILFTELNLHVFKKKSVFRKNHLLAHSYPWHKLVSISIPEEKSFLFTFQETSIQFYVNDAISLVEAIAFHLRDVRIANDMPKLNFDITLLHSPMITPEERRGRKQKLLGKRLRFQAYALDINLPVTFFNTINQYTNRMRIFEDSSSVFDFRNLMSFPQTFDVLLYALIGEPSIRSVILPSTPEQKHWISLGKLLKFSKSIKEIETMEQPDETIKTFVEILNSSKNTRLMNLRFRRAEYTEGFVTYLTLLIQHLPKLVELSIEDGLTEKGLESFIDNFNTCAEYERISVLSLRETKGINLSKLIRLAPKIRSLDLRACDIDISTALKEFSRCDIETLNLSENKALAPLDPETKITPTLSKIIVSNVVWLQKNFINFLKFISNAQKEIESGSFYLDISGIKINDASDMQSAISEMKVIPFSYLTTLIFNGNLINSDFLVFLSQCKSLRTLSITDCFLSPGPLYTHFLQILKDSTTLTELVIRTTKDPFSPQMTKSLFDCLKQNSSIRTLDFQDQHQGNSLLAYLKDLVEKNDSIKEIKFDNNSLSSLNALESLVKASIKKKEPIRLEIPKHDILDLVISSPRITDKILYHHISIFRENNNRASACVVPNTKKEKVEINNNDLITEDETSNSINCDSTDTNPEEKDSSITSHIAPLTNKKIIPNIRVAGRRSISDAGQIKTEKFKILTELFDFSAVKKKFIDDDDWCDSQECVPIRNISDFVKCVNDDLTLDGLMSILS</sequence>
<evidence type="ECO:0008006" key="4">
    <source>
        <dbReference type="Google" id="ProtNLM"/>
    </source>
</evidence>
<evidence type="ECO:0000313" key="2">
    <source>
        <dbReference type="EMBL" id="KAK8897130.1"/>
    </source>
</evidence>
<protein>
    <recommendedName>
        <fullName evidence="4">Leucine Rich Repeat family protein</fullName>
    </recommendedName>
</protein>
<keyword evidence="3" id="KW-1185">Reference proteome</keyword>